<keyword evidence="5" id="KW-0227">DNA damage</keyword>
<evidence type="ECO:0000256" key="9">
    <source>
        <dbReference type="ARBA" id="ARBA00029973"/>
    </source>
</evidence>
<evidence type="ECO:0000256" key="11">
    <source>
        <dbReference type="SAM" id="MobiDB-lite"/>
    </source>
</evidence>
<accession>A0A665TND1</accession>
<reference evidence="13" key="3">
    <citation type="submission" date="2025-09" db="UniProtKB">
        <authorList>
            <consortium name="Ensembl"/>
        </authorList>
    </citation>
    <scope>IDENTIFICATION</scope>
</reference>
<evidence type="ECO:0000256" key="5">
    <source>
        <dbReference type="ARBA" id="ARBA00022763"/>
    </source>
</evidence>
<evidence type="ECO:0000256" key="10">
    <source>
        <dbReference type="ARBA" id="ARBA00031558"/>
    </source>
</evidence>
<reference evidence="13" key="1">
    <citation type="submission" date="2021-04" db="EMBL/GenBank/DDBJ databases">
        <authorList>
            <consortium name="Wellcome Sanger Institute Data Sharing"/>
        </authorList>
    </citation>
    <scope>NUCLEOTIDE SEQUENCE [LARGE SCALE GENOMIC DNA]</scope>
</reference>
<name>A0A665TND1_ECHNA</name>
<proteinExistence type="inferred from homology"/>
<dbReference type="GO" id="GO:0045739">
    <property type="term" value="P:positive regulation of DNA repair"/>
    <property type="evidence" value="ECO:0007669"/>
    <property type="project" value="TreeGrafter"/>
</dbReference>
<dbReference type="PANTHER" id="PTHR15932:SF2">
    <property type="entry name" value="BRCA1-A COMPLEX SUBUNIT RAP80"/>
    <property type="match status" value="1"/>
</dbReference>
<dbReference type="PANTHER" id="PTHR15932">
    <property type="entry name" value="UBIQUITIN INTERACTION MOTIF-CONTAINING PROTEIN 1"/>
    <property type="match status" value="1"/>
</dbReference>
<dbReference type="GO" id="GO:0042393">
    <property type="term" value="F:histone binding"/>
    <property type="evidence" value="ECO:0007669"/>
    <property type="project" value="TreeGrafter"/>
</dbReference>
<feature type="domain" description="RAP80 N-terminal" evidence="12">
    <location>
        <begin position="65"/>
        <end position="114"/>
    </location>
</feature>
<dbReference type="Pfam" id="PF18282">
    <property type="entry name" value="RAP80_UIM"/>
    <property type="match status" value="1"/>
</dbReference>
<dbReference type="Ensembl" id="ENSENLT00000004506.1">
    <property type="protein sequence ID" value="ENSENLP00000004261.1"/>
    <property type="gene ID" value="ENSENLG00000002125.1"/>
</dbReference>
<feature type="compositionally biased region" description="Acidic residues" evidence="11">
    <location>
        <begin position="18"/>
        <end position="27"/>
    </location>
</feature>
<evidence type="ECO:0000313" key="13">
    <source>
        <dbReference type="Ensembl" id="ENSENLP00000004261.1"/>
    </source>
</evidence>
<comment type="similarity">
    <text evidence="2">Belongs to the RAP80 family.</text>
</comment>
<dbReference type="AlphaFoldDB" id="A0A665TND1"/>
<evidence type="ECO:0000256" key="3">
    <source>
        <dbReference type="ARBA" id="ARBA00021660"/>
    </source>
</evidence>
<dbReference type="InterPro" id="IPR003903">
    <property type="entry name" value="UIM_dom"/>
</dbReference>
<evidence type="ECO:0000256" key="2">
    <source>
        <dbReference type="ARBA" id="ARBA00006465"/>
    </source>
</evidence>
<keyword evidence="7" id="KW-0234">DNA repair</keyword>
<reference evidence="13" key="2">
    <citation type="submission" date="2025-08" db="UniProtKB">
        <authorList>
            <consortium name="Ensembl"/>
        </authorList>
    </citation>
    <scope>IDENTIFICATION</scope>
</reference>
<dbReference type="GO" id="GO:0006325">
    <property type="term" value="P:chromatin organization"/>
    <property type="evidence" value="ECO:0007669"/>
    <property type="project" value="UniProtKB-KW"/>
</dbReference>
<keyword evidence="6" id="KW-0156">Chromatin regulator</keyword>
<evidence type="ECO:0000259" key="12">
    <source>
        <dbReference type="Pfam" id="PF18282"/>
    </source>
</evidence>
<sequence>MPLRKQPVKDVSDVPSENTEEHDADGDDQVEVIRIQWTELNILSYKTVSPLICSCRTTFLHHFYQMTEEEMMDLALRLSEQEATKTALRVQQEEEAVMKAIEESVSSRKSSAGDAGLVSDSEVGLTLQLRVFISASGLTCF</sequence>
<evidence type="ECO:0000256" key="8">
    <source>
        <dbReference type="ARBA" id="ARBA00023242"/>
    </source>
</evidence>
<dbReference type="InterPro" id="IPR040714">
    <property type="entry name" value="RAP80_UIM"/>
</dbReference>
<evidence type="ECO:0000256" key="6">
    <source>
        <dbReference type="ARBA" id="ARBA00022853"/>
    </source>
</evidence>
<keyword evidence="4" id="KW-0677">Repeat</keyword>
<protein>
    <recommendedName>
        <fullName evidence="3">BRCA1-A complex subunit RAP80</fullName>
    </recommendedName>
    <alternativeName>
        <fullName evidence="10">Receptor-associated protein 80</fullName>
    </alternativeName>
    <alternativeName>
        <fullName evidence="9">Ubiquitin interaction motif-containing protein 1</fullName>
    </alternativeName>
</protein>
<evidence type="ECO:0000256" key="7">
    <source>
        <dbReference type="ARBA" id="ARBA00023204"/>
    </source>
</evidence>
<dbReference type="Proteomes" id="UP000472264">
    <property type="component" value="Chromosome 14"/>
</dbReference>
<feature type="region of interest" description="Disordered" evidence="11">
    <location>
        <begin position="1"/>
        <end position="27"/>
    </location>
</feature>
<evidence type="ECO:0000256" key="1">
    <source>
        <dbReference type="ARBA" id="ARBA00004123"/>
    </source>
</evidence>
<dbReference type="PROSITE" id="PS50330">
    <property type="entry name" value="UIM"/>
    <property type="match status" value="1"/>
</dbReference>
<dbReference type="InParanoid" id="A0A665TND1"/>
<keyword evidence="8" id="KW-0539">Nucleus</keyword>
<dbReference type="Gene3D" id="6.10.250.1800">
    <property type="match status" value="1"/>
</dbReference>
<evidence type="ECO:0000313" key="14">
    <source>
        <dbReference type="Proteomes" id="UP000472264"/>
    </source>
</evidence>
<dbReference type="GO" id="GO:0070530">
    <property type="term" value="F:K63-linked polyubiquitin modification-dependent protein binding"/>
    <property type="evidence" value="ECO:0007669"/>
    <property type="project" value="InterPro"/>
</dbReference>
<keyword evidence="14" id="KW-1185">Reference proteome</keyword>
<dbReference type="InterPro" id="IPR038868">
    <property type="entry name" value="RAP80"/>
</dbReference>
<organism evidence="13 14">
    <name type="scientific">Echeneis naucrates</name>
    <name type="common">Live sharksucker</name>
    <dbReference type="NCBI Taxonomy" id="173247"/>
    <lineage>
        <taxon>Eukaryota</taxon>
        <taxon>Metazoa</taxon>
        <taxon>Chordata</taxon>
        <taxon>Craniata</taxon>
        <taxon>Vertebrata</taxon>
        <taxon>Euteleostomi</taxon>
        <taxon>Actinopterygii</taxon>
        <taxon>Neopterygii</taxon>
        <taxon>Teleostei</taxon>
        <taxon>Neoteleostei</taxon>
        <taxon>Acanthomorphata</taxon>
        <taxon>Carangaria</taxon>
        <taxon>Carangiformes</taxon>
        <taxon>Echeneidae</taxon>
        <taxon>Echeneis</taxon>
    </lineage>
</organism>
<dbReference type="GO" id="GO:0006302">
    <property type="term" value="P:double-strand break repair"/>
    <property type="evidence" value="ECO:0007669"/>
    <property type="project" value="InterPro"/>
</dbReference>
<evidence type="ECO:0000256" key="4">
    <source>
        <dbReference type="ARBA" id="ARBA00022737"/>
    </source>
</evidence>
<dbReference type="GO" id="GO:0070531">
    <property type="term" value="C:BRCA1-A complex"/>
    <property type="evidence" value="ECO:0007669"/>
    <property type="project" value="InterPro"/>
</dbReference>
<comment type="subcellular location">
    <subcellularLocation>
        <location evidence="1">Nucleus</location>
    </subcellularLocation>
</comment>